<dbReference type="Gene3D" id="3.30.750.44">
    <property type="match status" value="1"/>
</dbReference>
<dbReference type="PANTHER" id="PTHR11261">
    <property type="entry name" value="INTERPHOTORECEPTOR RETINOID-BINDING PROTEIN"/>
    <property type="match status" value="1"/>
</dbReference>
<dbReference type="SMART" id="SM00245">
    <property type="entry name" value="TSPc"/>
    <property type="match status" value="1"/>
</dbReference>
<protein>
    <submittedName>
        <fullName evidence="2">Peptidase</fullName>
    </submittedName>
</protein>
<dbReference type="PANTHER" id="PTHR11261:SF3">
    <property type="entry name" value="RETINOL-BINDING PROTEIN 3"/>
    <property type="match status" value="1"/>
</dbReference>
<dbReference type="KEGG" id="bsen:DP114_15765"/>
<dbReference type="EMBL" id="CP030118">
    <property type="protein sequence ID" value="QDL09160.1"/>
    <property type="molecule type" value="Genomic_DNA"/>
</dbReference>
<dbReference type="Gene3D" id="3.90.226.10">
    <property type="entry name" value="2-enoyl-CoA Hydratase, Chain A, domain 1"/>
    <property type="match status" value="1"/>
</dbReference>
<dbReference type="InterPro" id="IPR029045">
    <property type="entry name" value="ClpP/crotonase-like_dom_sf"/>
</dbReference>
<keyword evidence="3" id="KW-1185">Reference proteome</keyword>
<organism evidence="2 3">
    <name type="scientific">Brasilonema sennae CENA114</name>
    <dbReference type="NCBI Taxonomy" id="415709"/>
    <lineage>
        <taxon>Bacteria</taxon>
        <taxon>Bacillati</taxon>
        <taxon>Cyanobacteriota</taxon>
        <taxon>Cyanophyceae</taxon>
        <taxon>Nostocales</taxon>
        <taxon>Scytonemataceae</taxon>
        <taxon>Brasilonema</taxon>
        <taxon>Bromeliae group (in: Brasilonema)</taxon>
    </lineage>
</organism>
<reference evidence="2 3" key="1">
    <citation type="submission" date="2018-06" db="EMBL/GenBank/DDBJ databases">
        <title>Comparative genomics of Brasilonema spp. strains.</title>
        <authorList>
            <person name="Alvarenga D.O."/>
            <person name="Fiore M.F."/>
            <person name="Varani A.M."/>
        </authorList>
    </citation>
    <scope>NUCLEOTIDE SEQUENCE [LARGE SCALE GENOMIC DNA]</scope>
    <source>
        <strain evidence="2 3">CENA114</strain>
    </source>
</reference>
<sequence length="364" mass="41169">MSIFMPLEQLFSQKPDLAQPDLAIDPKVGVQIIETLISFLDKYIFPEVAQRMKSQFRTHLQNGNYADITSAIKLAEVLTQQMQTISSDRHLQVFYSYKPLPSLNEQGKPTAPEEQQRKRRYARWQNFGFYKVERLAGNIGYLDLRAFVPPELSGETAIAAMNFLSNTEALIIDLRQNGGGSPDTVALISTYLFDHQLVHLNNLHWREQDANGVYYERVQQYWTLPYVPGQRYLDKDVYVLTSSFSFSAAEEFANNLKQLKRATIVGEVTGGGAHPGDFLLLSDHFDVFIPTGRSVNPITQRNWEGTGVEPDIKVPGEQALKMAHLAALKELLTKTTEPEFISELQQAMLQQGATQRVIATLEQD</sequence>
<proteinExistence type="predicted"/>
<dbReference type="Proteomes" id="UP000503129">
    <property type="component" value="Chromosome"/>
</dbReference>
<dbReference type="SUPFAM" id="SSF52096">
    <property type="entry name" value="ClpP/crotonase"/>
    <property type="match status" value="1"/>
</dbReference>
<evidence type="ECO:0000259" key="1">
    <source>
        <dbReference type="SMART" id="SM00245"/>
    </source>
</evidence>
<dbReference type="Pfam" id="PF11918">
    <property type="entry name" value="Peptidase_S41_N"/>
    <property type="match status" value="1"/>
</dbReference>
<dbReference type="Pfam" id="PF03572">
    <property type="entry name" value="Peptidase_S41"/>
    <property type="match status" value="1"/>
</dbReference>
<dbReference type="GO" id="GO:0008236">
    <property type="term" value="F:serine-type peptidase activity"/>
    <property type="evidence" value="ECO:0007669"/>
    <property type="project" value="InterPro"/>
</dbReference>
<feature type="domain" description="Tail specific protease" evidence="1">
    <location>
        <begin position="108"/>
        <end position="315"/>
    </location>
</feature>
<dbReference type="CDD" id="cd07563">
    <property type="entry name" value="Peptidase_S41_IRBP"/>
    <property type="match status" value="1"/>
</dbReference>
<name>A0A856MFZ7_9CYAN</name>
<dbReference type="GO" id="GO:0006508">
    <property type="term" value="P:proteolysis"/>
    <property type="evidence" value="ECO:0007669"/>
    <property type="project" value="InterPro"/>
</dbReference>
<evidence type="ECO:0000313" key="2">
    <source>
        <dbReference type="EMBL" id="QDL09160.1"/>
    </source>
</evidence>
<evidence type="ECO:0000313" key="3">
    <source>
        <dbReference type="Proteomes" id="UP000503129"/>
    </source>
</evidence>
<gene>
    <name evidence="2" type="ORF">DP114_15765</name>
</gene>
<accession>A0A856MFZ7</accession>
<dbReference type="InterPro" id="IPR005151">
    <property type="entry name" value="Tail-specific_protease"/>
</dbReference>
<dbReference type="RefSeq" id="WP_169264805.1">
    <property type="nucleotide sequence ID" value="NZ_CAWOXK010000001.1"/>
</dbReference>
<dbReference type="AlphaFoldDB" id="A0A856MFZ7"/>